<dbReference type="AlphaFoldDB" id="A0AAV0EW13"/>
<name>A0AAV0EW13_9ASTE</name>
<feature type="transmembrane region" description="Helical" evidence="1">
    <location>
        <begin position="109"/>
        <end position="128"/>
    </location>
</feature>
<evidence type="ECO:0000256" key="1">
    <source>
        <dbReference type="SAM" id="Phobius"/>
    </source>
</evidence>
<protein>
    <submittedName>
        <fullName evidence="2">Uncharacterized protein</fullName>
    </submittedName>
</protein>
<evidence type="ECO:0000313" key="2">
    <source>
        <dbReference type="EMBL" id="CAH9127400.1"/>
    </source>
</evidence>
<feature type="transmembrane region" description="Helical" evidence="1">
    <location>
        <begin position="134"/>
        <end position="152"/>
    </location>
</feature>
<sequence>MFCRVMRRRPIQPCFRMRSVIRFSEAGRQMEASNSWATKDKAAGGNFAIRAGQGGMKGLRVFQILIVNGESIGVVPMVRPPSEPPPRVDRRDLEFAYLSFLHFNFQVKTFVLCCYFILCCKTLALGLGNERSTVIIIGCMLPNLGLVSYIDLPKVINSESQPRADGYMWFFCYHVPLLNAILLI</sequence>
<accession>A0AAV0EW13</accession>
<reference evidence="2" key="1">
    <citation type="submission" date="2022-07" db="EMBL/GenBank/DDBJ databases">
        <authorList>
            <person name="Macas J."/>
            <person name="Novak P."/>
            <person name="Neumann P."/>
        </authorList>
    </citation>
    <scope>NUCLEOTIDE SEQUENCE</scope>
</reference>
<dbReference type="Proteomes" id="UP001152523">
    <property type="component" value="Unassembled WGS sequence"/>
</dbReference>
<keyword evidence="1" id="KW-0472">Membrane</keyword>
<keyword evidence="1" id="KW-1133">Transmembrane helix</keyword>
<proteinExistence type="predicted"/>
<keyword evidence="1" id="KW-0812">Transmembrane</keyword>
<feature type="transmembrane region" description="Helical" evidence="1">
    <location>
        <begin position="164"/>
        <end position="183"/>
    </location>
</feature>
<gene>
    <name evidence="2" type="ORF">CEPIT_LOCUS28285</name>
</gene>
<evidence type="ECO:0000313" key="3">
    <source>
        <dbReference type="Proteomes" id="UP001152523"/>
    </source>
</evidence>
<keyword evidence="3" id="KW-1185">Reference proteome</keyword>
<comment type="caution">
    <text evidence="2">The sequence shown here is derived from an EMBL/GenBank/DDBJ whole genome shotgun (WGS) entry which is preliminary data.</text>
</comment>
<dbReference type="EMBL" id="CAMAPF010000947">
    <property type="protein sequence ID" value="CAH9127400.1"/>
    <property type="molecule type" value="Genomic_DNA"/>
</dbReference>
<organism evidence="2 3">
    <name type="scientific">Cuscuta epithymum</name>
    <dbReference type="NCBI Taxonomy" id="186058"/>
    <lineage>
        <taxon>Eukaryota</taxon>
        <taxon>Viridiplantae</taxon>
        <taxon>Streptophyta</taxon>
        <taxon>Embryophyta</taxon>
        <taxon>Tracheophyta</taxon>
        <taxon>Spermatophyta</taxon>
        <taxon>Magnoliopsida</taxon>
        <taxon>eudicotyledons</taxon>
        <taxon>Gunneridae</taxon>
        <taxon>Pentapetalae</taxon>
        <taxon>asterids</taxon>
        <taxon>lamiids</taxon>
        <taxon>Solanales</taxon>
        <taxon>Convolvulaceae</taxon>
        <taxon>Cuscuteae</taxon>
        <taxon>Cuscuta</taxon>
        <taxon>Cuscuta subgen. Cuscuta</taxon>
    </lineage>
</organism>